<keyword evidence="7" id="KW-1185">Reference proteome</keyword>
<dbReference type="AlphaFoldDB" id="A0A3S9PD39"/>
<evidence type="ECO:0000259" key="5">
    <source>
        <dbReference type="PROSITE" id="PS50931"/>
    </source>
</evidence>
<gene>
    <name evidence="6" type="ORF">EKH77_01670</name>
</gene>
<dbReference type="PANTHER" id="PTHR30126:SF39">
    <property type="entry name" value="HTH-TYPE TRANSCRIPTIONAL REGULATOR CYSL"/>
    <property type="match status" value="1"/>
</dbReference>
<dbReference type="Gene3D" id="3.40.190.10">
    <property type="entry name" value="Periplasmic binding protein-like II"/>
    <property type="match status" value="2"/>
</dbReference>
<dbReference type="PANTHER" id="PTHR30126">
    <property type="entry name" value="HTH-TYPE TRANSCRIPTIONAL REGULATOR"/>
    <property type="match status" value="1"/>
</dbReference>
<dbReference type="SUPFAM" id="SSF53850">
    <property type="entry name" value="Periplasmic binding protein-like II"/>
    <property type="match status" value="1"/>
</dbReference>
<organism evidence="6 7">
    <name type="scientific">Streptomyces luteoverticillatus</name>
    <name type="common">Streptoverticillium luteoverticillatus</name>
    <dbReference type="NCBI Taxonomy" id="66425"/>
    <lineage>
        <taxon>Bacteria</taxon>
        <taxon>Bacillati</taxon>
        <taxon>Actinomycetota</taxon>
        <taxon>Actinomycetes</taxon>
        <taxon>Kitasatosporales</taxon>
        <taxon>Streptomycetaceae</taxon>
        <taxon>Streptomyces</taxon>
    </lineage>
</organism>
<dbReference type="Pfam" id="PF00126">
    <property type="entry name" value="HTH_1"/>
    <property type="match status" value="1"/>
</dbReference>
<feature type="domain" description="HTH lysR-type" evidence="5">
    <location>
        <begin position="1"/>
        <end position="58"/>
    </location>
</feature>
<sequence>MDSRYLRAFVAVVDAGGISAAAAALGYAQSTLSVQLRRLERELDAEVLRRSPTGTTLTEAGRLLLPYAREALELEERMRRAVGDRAPRLRLGALESLAVEWLPDILAAFGRGAAGPGTGAAEVRLRVAGRGVLQEELAAGRLDLVFLFDNGVPGSDPCSVVGHDRTVAVAGPGHRLARVRGLAPEELLEEEFLVAEAGCTSQMLVDRFGRDLAPRARLGMVTGSLAALRRLAAHGRGIALLPHLAVRQDLETGELVELDVRQGLEPVSIEARWRTGLGPAERSLTALVSLARRNAPWAAEASFTGVARSA</sequence>
<dbReference type="GO" id="GO:0000976">
    <property type="term" value="F:transcription cis-regulatory region binding"/>
    <property type="evidence" value="ECO:0007669"/>
    <property type="project" value="TreeGrafter"/>
</dbReference>
<evidence type="ECO:0000256" key="3">
    <source>
        <dbReference type="ARBA" id="ARBA00023125"/>
    </source>
</evidence>
<dbReference type="GO" id="GO:0003700">
    <property type="term" value="F:DNA-binding transcription factor activity"/>
    <property type="evidence" value="ECO:0007669"/>
    <property type="project" value="InterPro"/>
</dbReference>
<comment type="similarity">
    <text evidence="1">Belongs to the LysR transcriptional regulatory family.</text>
</comment>
<keyword evidence="2" id="KW-0805">Transcription regulation</keyword>
<evidence type="ECO:0000256" key="2">
    <source>
        <dbReference type="ARBA" id="ARBA00023015"/>
    </source>
</evidence>
<dbReference type="InterPro" id="IPR000847">
    <property type="entry name" value="LysR_HTH_N"/>
</dbReference>
<accession>A0A3S9PD39</accession>
<dbReference type="Pfam" id="PF03466">
    <property type="entry name" value="LysR_substrate"/>
    <property type="match status" value="1"/>
</dbReference>
<dbReference type="EMBL" id="CP034587">
    <property type="protein sequence ID" value="AZQ70091.1"/>
    <property type="molecule type" value="Genomic_DNA"/>
</dbReference>
<evidence type="ECO:0000256" key="1">
    <source>
        <dbReference type="ARBA" id="ARBA00009437"/>
    </source>
</evidence>
<keyword evidence="4" id="KW-0804">Transcription</keyword>
<protein>
    <submittedName>
        <fullName evidence="6">LysR family transcriptional regulator</fullName>
    </submittedName>
</protein>
<dbReference type="PROSITE" id="PS50931">
    <property type="entry name" value="HTH_LYSR"/>
    <property type="match status" value="1"/>
</dbReference>
<dbReference type="SUPFAM" id="SSF46785">
    <property type="entry name" value="Winged helix' DNA-binding domain"/>
    <property type="match status" value="1"/>
</dbReference>
<dbReference type="Gene3D" id="1.10.10.10">
    <property type="entry name" value="Winged helix-like DNA-binding domain superfamily/Winged helix DNA-binding domain"/>
    <property type="match status" value="1"/>
</dbReference>
<dbReference type="CDD" id="cd05466">
    <property type="entry name" value="PBP2_LTTR_substrate"/>
    <property type="match status" value="1"/>
</dbReference>
<dbReference type="Proteomes" id="UP000267900">
    <property type="component" value="Chromosome"/>
</dbReference>
<name>A0A3S9PD39_STRLT</name>
<evidence type="ECO:0000256" key="4">
    <source>
        <dbReference type="ARBA" id="ARBA00023163"/>
    </source>
</evidence>
<dbReference type="InterPro" id="IPR036390">
    <property type="entry name" value="WH_DNA-bd_sf"/>
</dbReference>
<dbReference type="InterPro" id="IPR036388">
    <property type="entry name" value="WH-like_DNA-bd_sf"/>
</dbReference>
<evidence type="ECO:0000313" key="6">
    <source>
        <dbReference type="EMBL" id="AZQ70091.1"/>
    </source>
</evidence>
<proteinExistence type="inferred from homology"/>
<dbReference type="InterPro" id="IPR005119">
    <property type="entry name" value="LysR_subst-bd"/>
</dbReference>
<keyword evidence="3" id="KW-0238">DNA-binding</keyword>
<evidence type="ECO:0000313" key="7">
    <source>
        <dbReference type="Proteomes" id="UP000267900"/>
    </source>
</evidence>
<dbReference type="OrthoDB" id="8479357at2"/>
<reference evidence="6 7" key="1">
    <citation type="submission" date="2018-12" db="EMBL/GenBank/DDBJ databases">
        <title>The whole draft genome of Streptomyce luteoverticillatus CGMCC 15060.</title>
        <authorList>
            <person name="Feng Z."/>
            <person name="Chen G."/>
            <person name="Zhang J."/>
            <person name="Zhu H."/>
            <person name="Yu X."/>
            <person name="Zhang W."/>
            <person name="Zhang X."/>
        </authorList>
    </citation>
    <scope>NUCLEOTIDE SEQUENCE [LARGE SCALE GENOMIC DNA]</scope>
    <source>
        <strain evidence="6 7">CGMCC 15060</strain>
    </source>
</reference>
<dbReference type="RefSeq" id="WP_126912656.1">
    <property type="nucleotide sequence ID" value="NZ_CP034587.1"/>
</dbReference>